<keyword evidence="1" id="KW-0472">Membrane</keyword>
<organism evidence="2 3">
    <name type="scientific">Pectobacterium cacticida</name>
    <dbReference type="NCBI Taxonomy" id="69221"/>
    <lineage>
        <taxon>Bacteria</taxon>
        <taxon>Pseudomonadati</taxon>
        <taxon>Pseudomonadota</taxon>
        <taxon>Gammaproteobacteria</taxon>
        <taxon>Enterobacterales</taxon>
        <taxon>Pectobacteriaceae</taxon>
        <taxon>Pectobacterium</taxon>
    </lineage>
</organism>
<feature type="transmembrane region" description="Helical" evidence="1">
    <location>
        <begin position="118"/>
        <end position="138"/>
    </location>
</feature>
<feature type="transmembrane region" description="Helical" evidence="1">
    <location>
        <begin position="353"/>
        <end position="372"/>
    </location>
</feature>
<evidence type="ECO:0000313" key="3">
    <source>
        <dbReference type="Proteomes" id="UP001379444"/>
    </source>
</evidence>
<feature type="transmembrane region" description="Helical" evidence="1">
    <location>
        <begin position="42"/>
        <end position="64"/>
    </location>
</feature>
<dbReference type="EMBL" id="CP125967">
    <property type="protein sequence ID" value="WWO37630.1"/>
    <property type="molecule type" value="Genomic_DNA"/>
</dbReference>
<reference evidence="2 3" key="1">
    <citation type="journal article" date="2024" name="Front. Plant Sci.">
        <title>Comprehensive phenomic and genomic studies of the species, Pectobacterium cacticida and proposal for reclassification as Alcorniella cacticida comb. nov.</title>
        <authorList>
            <person name="Jonca J."/>
            <person name="Pirhonen M."/>
            <person name="Waleron M.M."/>
            <person name="Gawor J."/>
            <person name="Mrozik A."/>
            <person name="Smoktunowicz M."/>
            <person name="Waleron K."/>
            <person name="Waleron M."/>
        </authorList>
    </citation>
    <scope>NUCLEOTIDE SEQUENCE [LARGE SCALE GENOMIC DNA]</scope>
    <source>
        <strain evidence="2 3">DPMP6</strain>
    </source>
</reference>
<feature type="transmembrane region" description="Helical" evidence="1">
    <location>
        <begin position="12"/>
        <end position="30"/>
    </location>
</feature>
<proteinExistence type="predicted"/>
<keyword evidence="3" id="KW-1185">Reference proteome</keyword>
<feature type="transmembrane region" description="Helical" evidence="1">
    <location>
        <begin position="145"/>
        <end position="163"/>
    </location>
</feature>
<accession>A0ABZ2G8T5</accession>
<feature type="transmembrane region" description="Helical" evidence="1">
    <location>
        <begin position="249"/>
        <end position="269"/>
    </location>
</feature>
<feature type="transmembrane region" description="Helical" evidence="1">
    <location>
        <begin position="169"/>
        <end position="190"/>
    </location>
</feature>
<feature type="transmembrane region" description="Helical" evidence="1">
    <location>
        <begin position="319"/>
        <end position="341"/>
    </location>
</feature>
<keyword evidence="1" id="KW-0812">Transmembrane</keyword>
<keyword evidence="1" id="KW-1133">Transmembrane helix</keyword>
<feature type="transmembrane region" description="Helical" evidence="1">
    <location>
        <begin position="92"/>
        <end position="112"/>
    </location>
</feature>
<feature type="transmembrane region" description="Helical" evidence="1">
    <location>
        <begin position="211"/>
        <end position="229"/>
    </location>
</feature>
<sequence length="406" mass="47402">MRSLFKNEFFKDKLVIIFCYAIGFAMPIYSLKKIAISSENQFLISFFFLLAIVYYFQFIIEFGFQTSLLKRLHHSFKNNDVDGFSKIISASFIFRFVIFFILLVMILLYLFFKDEIYNFYIIFVLLSSVFSYQFLFQVVDDLRTFYVISTLVKLFFFPFIVLFNDFFSLAIIYSLFNLMPNLITAVYFFIKYKIKLSSGCKVGFVFIVKGNFNYFLSNFSITLYTTYYQVLLGLLSPMYLPAYALSDKIVRSVISANYIFIQIIQVYFLKLNANITKRNFFLILTFLVSVALVETIFLMCFALWGGEKFFGNIIMLKDFLILMTAIIPIVILSNFWGMVYLPCTGNIGSLSKIFIKVSMLSLVLSPLLVYLFHGYGAIFSSVLSESLVLIMCFFVSKNIIKEREFR</sequence>
<feature type="transmembrane region" description="Helical" evidence="1">
    <location>
        <begin position="378"/>
        <end position="396"/>
    </location>
</feature>
<protein>
    <submittedName>
        <fullName evidence="2">Flippase</fullName>
    </submittedName>
</protein>
<dbReference type="RefSeq" id="WP_264498306.1">
    <property type="nucleotide sequence ID" value="NZ_CP109947.1"/>
</dbReference>
<evidence type="ECO:0000313" key="2">
    <source>
        <dbReference type="EMBL" id="WWO37630.1"/>
    </source>
</evidence>
<feature type="transmembrane region" description="Helical" evidence="1">
    <location>
        <begin position="281"/>
        <end position="304"/>
    </location>
</feature>
<name>A0ABZ2G8T5_9GAMM</name>
<gene>
    <name evidence="2" type="ORF">QNA12_13865</name>
</gene>
<evidence type="ECO:0000256" key="1">
    <source>
        <dbReference type="SAM" id="Phobius"/>
    </source>
</evidence>
<dbReference type="Proteomes" id="UP001379444">
    <property type="component" value="Chromosome"/>
</dbReference>